<dbReference type="Proteomes" id="UP000825935">
    <property type="component" value="Chromosome 15"/>
</dbReference>
<feature type="transmembrane region" description="Helical" evidence="6">
    <location>
        <begin position="81"/>
        <end position="106"/>
    </location>
</feature>
<evidence type="ECO:0000256" key="6">
    <source>
        <dbReference type="SAM" id="Phobius"/>
    </source>
</evidence>
<feature type="transmembrane region" description="Helical" evidence="6">
    <location>
        <begin position="139"/>
        <end position="161"/>
    </location>
</feature>
<evidence type="ECO:0000313" key="8">
    <source>
        <dbReference type="Proteomes" id="UP000825935"/>
    </source>
</evidence>
<reference evidence="7" key="1">
    <citation type="submission" date="2021-08" db="EMBL/GenBank/DDBJ databases">
        <title>WGS assembly of Ceratopteris richardii.</title>
        <authorList>
            <person name="Marchant D.B."/>
            <person name="Chen G."/>
            <person name="Jenkins J."/>
            <person name="Shu S."/>
            <person name="Leebens-Mack J."/>
            <person name="Grimwood J."/>
            <person name="Schmutz J."/>
            <person name="Soltis P."/>
            <person name="Soltis D."/>
            <person name="Chen Z.-H."/>
        </authorList>
    </citation>
    <scope>NUCLEOTIDE SEQUENCE</scope>
    <source>
        <strain evidence="7">Whitten #5841</strain>
        <tissue evidence="7">Leaf</tissue>
    </source>
</reference>
<comment type="subcellular location">
    <subcellularLocation>
        <location evidence="1">Membrane</location>
        <topology evidence="1">Multi-pass membrane protein</topology>
    </subcellularLocation>
</comment>
<keyword evidence="3 6" id="KW-0812">Transmembrane</keyword>
<evidence type="ECO:0000256" key="1">
    <source>
        <dbReference type="ARBA" id="ARBA00004141"/>
    </source>
</evidence>
<keyword evidence="4 6" id="KW-1133">Transmembrane helix</keyword>
<sequence length="175" mass="19762">MPIAQAAPQNKRPISAKIVLVANVVTLVLSFVVIGEGIWIRERHHYDCSINLQWLVLSIGIVMLAVSFLGWFAAKRQSIGLFWLYIVLLSIIILLLIVVTILAFLLEIHGFSTFLHMPPTFLRPDDCNQELLFKFNRDWSTIATTSLIVLVILLVLFSLACSSFMHSVNRHVFGT</sequence>
<feature type="transmembrane region" description="Helical" evidence="6">
    <location>
        <begin position="18"/>
        <end position="40"/>
    </location>
</feature>
<name>A0A8T2T513_CERRI</name>
<dbReference type="PRINTS" id="PR00259">
    <property type="entry name" value="TMFOUR"/>
</dbReference>
<dbReference type="InterPro" id="IPR044991">
    <property type="entry name" value="TET_plant"/>
</dbReference>
<gene>
    <name evidence="7" type="ORF">KP509_15G058800</name>
</gene>
<dbReference type="GO" id="GO:0016020">
    <property type="term" value="C:membrane"/>
    <property type="evidence" value="ECO:0007669"/>
    <property type="project" value="UniProtKB-SubCell"/>
</dbReference>
<feature type="transmembrane region" description="Helical" evidence="6">
    <location>
        <begin position="52"/>
        <end position="74"/>
    </location>
</feature>
<dbReference type="AlphaFoldDB" id="A0A8T2T513"/>
<dbReference type="Pfam" id="PF00335">
    <property type="entry name" value="Tetraspanin"/>
    <property type="match status" value="1"/>
</dbReference>
<dbReference type="GO" id="GO:0009734">
    <property type="term" value="P:auxin-activated signaling pathway"/>
    <property type="evidence" value="ECO:0007669"/>
    <property type="project" value="InterPro"/>
</dbReference>
<accession>A0A8T2T513</accession>
<evidence type="ECO:0000256" key="3">
    <source>
        <dbReference type="ARBA" id="ARBA00022692"/>
    </source>
</evidence>
<evidence type="ECO:0000313" key="7">
    <source>
        <dbReference type="EMBL" id="KAH7405154.1"/>
    </source>
</evidence>
<evidence type="ECO:0000256" key="4">
    <source>
        <dbReference type="ARBA" id="ARBA00022989"/>
    </source>
</evidence>
<dbReference type="InterPro" id="IPR018499">
    <property type="entry name" value="Tetraspanin/Peripherin"/>
</dbReference>
<comment type="similarity">
    <text evidence="2">Belongs to the tetraspanin (TM4SF) family.</text>
</comment>
<comment type="caution">
    <text evidence="7">The sequence shown here is derived from an EMBL/GenBank/DDBJ whole genome shotgun (WGS) entry which is preliminary data.</text>
</comment>
<protein>
    <submittedName>
        <fullName evidence="7">Uncharacterized protein</fullName>
    </submittedName>
</protein>
<organism evidence="7 8">
    <name type="scientific">Ceratopteris richardii</name>
    <name type="common">Triangle waterfern</name>
    <dbReference type="NCBI Taxonomy" id="49495"/>
    <lineage>
        <taxon>Eukaryota</taxon>
        <taxon>Viridiplantae</taxon>
        <taxon>Streptophyta</taxon>
        <taxon>Embryophyta</taxon>
        <taxon>Tracheophyta</taxon>
        <taxon>Polypodiopsida</taxon>
        <taxon>Polypodiidae</taxon>
        <taxon>Polypodiales</taxon>
        <taxon>Pteridineae</taxon>
        <taxon>Pteridaceae</taxon>
        <taxon>Parkerioideae</taxon>
        <taxon>Ceratopteris</taxon>
    </lineage>
</organism>
<keyword evidence="5 6" id="KW-0472">Membrane</keyword>
<dbReference type="EMBL" id="CM035420">
    <property type="protein sequence ID" value="KAH7405154.1"/>
    <property type="molecule type" value="Genomic_DNA"/>
</dbReference>
<dbReference type="PANTHER" id="PTHR32191">
    <property type="entry name" value="TETRASPANIN-8-RELATED"/>
    <property type="match status" value="1"/>
</dbReference>
<keyword evidence="8" id="KW-1185">Reference proteome</keyword>
<proteinExistence type="inferred from homology"/>
<evidence type="ECO:0000256" key="2">
    <source>
        <dbReference type="ARBA" id="ARBA00006840"/>
    </source>
</evidence>
<evidence type="ECO:0000256" key="5">
    <source>
        <dbReference type="ARBA" id="ARBA00023136"/>
    </source>
</evidence>